<name>A0A517LQA8_9PEZI</name>
<keyword evidence="3" id="KW-1185">Reference proteome</keyword>
<dbReference type="Proteomes" id="UP000316270">
    <property type="component" value="Chromosome 18"/>
</dbReference>
<dbReference type="OrthoDB" id="3924139at2759"/>
<proteinExistence type="predicted"/>
<accession>A0A517LQA8</accession>
<dbReference type="AlphaFoldDB" id="A0A517LQA8"/>
<feature type="region of interest" description="Disordered" evidence="1">
    <location>
        <begin position="189"/>
        <end position="209"/>
    </location>
</feature>
<evidence type="ECO:0000256" key="1">
    <source>
        <dbReference type="SAM" id="MobiDB-lite"/>
    </source>
</evidence>
<dbReference type="EMBL" id="CP042202">
    <property type="protein sequence ID" value="QDS77835.1"/>
    <property type="molecule type" value="Genomic_DNA"/>
</dbReference>
<reference evidence="2 3" key="1">
    <citation type="submission" date="2019-07" db="EMBL/GenBank/DDBJ databases">
        <title>Finished genome of Venturia effusa.</title>
        <authorList>
            <person name="Young C.A."/>
            <person name="Cox M.P."/>
            <person name="Ganley A.R.D."/>
            <person name="David W.J."/>
        </authorList>
    </citation>
    <scope>NUCLEOTIDE SEQUENCE [LARGE SCALE GENOMIC DNA]</scope>
    <source>
        <strain evidence="3">albino</strain>
    </source>
</reference>
<protein>
    <submittedName>
        <fullName evidence="2">Uncharacterized protein</fullName>
    </submittedName>
</protein>
<gene>
    <name evidence="2" type="ORF">FKW77_006266</name>
</gene>
<evidence type="ECO:0000313" key="2">
    <source>
        <dbReference type="EMBL" id="QDS77835.1"/>
    </source>
</evidence>
<evidence type="ECO:0000313" key="3">
    <source>
        <dbReference type="Proteomes" id="UP000316270"/>
    </source>
</evidence>
<organism evidence="2 3">
    <name type="scientific">Venturia effusa</name>
    <dbReference type="NCBI Taxonomy" id="50376"/>
    <lineage>
        <taxon>Eukaryota</taxon>
        <taxon>Fungi</taxon>
        <taxon>Dikarya</taxon>
        <taxon>Ascomycota</taxon>
        <taxon>Pezizomycotina</taxon>
        <taxon>Dothideomycetes</taxon>
        <taxon>Pleosporomycetidae</taxon>
        <taxon>Venturiales</taxon>
        <taxon>Venturiaceae</taxon>
        <taxon>Venturia</taxon>
    </lineage>
</organism>
<sequence length="458" mass="51268">MSAPRSPSKIAPAKGLNFLKARLNKHRSPESPEQVRPPIRSASLLRKEETTASIDVRSVGNLLQSGKHVPRFTKRTPSIRTAVRKYESMTFRQRFMGLPEEIRNKVYDYVITCDAPDESIFSPLEHCGSGYLDCSRGFITLDAGEHADILLLDEISVSLHGRAYGTISPTSFSSHTSCASPSNSYGTSWGSAGAARKPHPVRLPRPREPKIQFTSKDGKLRIRHVDPLPLTWPKYVRKGDALWKEMMRRWSAHEDAKVYFDEQIDIFARDDFSSTNSSDSELPSRQSELFLPPLFASVSKGSLQDITILRHAHTLHLNLTLHEIKPLSFSSARPIRTTSASAFSAHATLQDGKHPLAQAARYIVSSLSQLPHLKSVSLNLTLYPGPLGDTTFHGYDKYFTTWEDIDDMWFVLAPLKQVRGMESIVVKRLGSCVRWGRKGSSLFPAGQGLNVVENWTFP</sequence>